<dbReference type="AlphaFoldDB" id="A0A0D0VRD2"/>
<dbReference type="Proteomes" id="UP000032254">
    <property type="component" value="Unassembled WGS sequence"/>
</dbReference>
<proteinExistence type="predicted"/>
<dbReference type="PATRIC" id="fig|47853.6.peg.4435"/>
<keyword evidence="3" id="KW-1185">Reference proteome</keyword>
<organism evidence="2 3">
    <name type="scientific">Micromonospora haikouensis</name>
    <dbReference type="NCBI Taxonomy" id="686309"/>
    <lineage>
        <taxon>Bacteria</taxon>
        <taxon>Bacillati</taxon>
        <taxon>Actinomycetota</taxon>
        <taxon>Actinomycetes</taxon>
        <taxon>Micromonosporales</taxon>
        <taxon>Micromonosporaceae</taxon>
        <taxon>Micromonospora</taxon>
    </lineage>
</organism>
<feature type="transmembrane region" description="Helical" evidence="1">
    <location>
        <begin position="53"/>
        <end position="75"/>
    </location>
</feature>
<keyword evidence="1" id="KW-0472">Membrane</keyword>
<protein>
    <submittedName>
        <fullName evidence="2">Uncharacterized protein</fullName>
    </submittedName>
</protein>
<reference evidence="2 3" key="1">
    <citation type="submission" date="2015-01" db="EMBL/GenBank/DDBJ databases">
        <title>Sequencing and annotation of Micromonospora carbonacea strain JXNU-1 genome.</title>
        <authorList>
            <person name="Long Z."/>
            <person name="Huang Y."/>
            <person name="Jiang Y."/>
        </authorList>
    </citation>
    <scope>NUCLEOTIDE SEQUENCE [LARGE SCALE GENOMIC DNA]</scope>
    <source>
        <strain evidence="2 3">JXNU-1</strain>
    </source>
</reference>
<dbReference type="GeneID" id="301306570"/>
<dbReference type="RefSeq" id="WP_043966227.1">
    <property type="nucleotide sequence ID" value="NZ_JXSX01000002.1"/>
</dbReference>
<evidence type="ECO:0000256" key="1">
    <source>
        <dbReference type="SAM" id="Phobius"/>
    </source>
</evidence>
<sequence length="79" mass="8399">MNPAAVALAALALGTILGITLGIPLGRRVERIAWHADAALARARVTGWLIRDLTTATLTAVAVITFAGFVIWALLTHRR</sequence>
<keyword evidence="1" id="KW-1133">Transmembrane helix</keyword>
<comment type="caution">
    <text evidence="2">The sequence shown here is derived from an EMBL/GenBank/DDBJ whole genome shotgun (WGS) entry which is preliminary data.</text>
</comment>
<name>A0A0D0VRD2_9ACTN</name>
<evidence type="ECO:0000313" key="3">
    <source>
        <dbReference type="Proteomes" id="UP000032254"/>
    </source>
</evidence>
<evidence type="ECO:0000313" key="2">
    <source>
        <dbReference type="EMBL" id="KIR63353.1"/>
    </source>
</evidence>
<accession>A0A0D0VRD2</accession>
<keyword evidence="1" id="KW-0812">Transmembrane</keyword>
<gene>
    <name evidence="2" type="ORF">TK50_21190</name>
</gene>
<dbReference type="EMBL" id="JXSX01000002">
    <property type="protein sequence ID" value="KIR63353.1"/>
    <property type="molecule type" value="Genomic_DNA"/>
</dbReference>